<comment type="similarity">
    <text evidence="3 18">Belongs to the complex I subunit 2 family.</text>
</comment>
<dbReference type="RefSeq" id="YP_009516547.1">
    <property type="nucleotide sequence ID" value="NC_039427.1"/>
</dbReference>
<evidence type="ECO:0000256" key="8">
    <source>
        <dbReference type="ARBA" id="ARBA00022692"/>
    </source>
</evidence>
<keyword evidence="6" id="KW-0813">Transport</keyword>
<feature type="transmembrane region" description="Helical" evidence="18">
    <location>
        <begin position="29"/>
        <end position="47"/>
    </location>
</feature>
<name>A0A386Q0J2_9HEMI</name>
<keyword evidence="15 18" id="KW-0496">Mitochondrion</keyword>
<evidence type="ECO:0000256" key="9">
    <source>
        <dbReference type="ARBA" id="ARBA00022792"/>
    </source>
</evidence>
<dbReference type="CTD" id="4536"/>
<reference evidence="20" key="2">
    <citation type="submission" date="2018-06" db="EMBL/GenBank/DDBJ databases">
        <authorList>
            <person name="Wang J.-J."/>
            <person name="Dai R.-H."/>
        </authorList>
    </citation>
    <scope>NUCLEOTIDE SEQUENCE</scope>
</reference>
<evidence type="ECO:0000313" key="20">
    <source>
        <dbReference type="EMBL" id="AYE40958.1"/>
    </source>
</evidence>
<dbReference type="InterPro" id="IPR003917">
    <property type="entry name" value="NADH_UbQ_OxRdtase_chain2"/>
</dbReference>
<dbReference type="GeneID" id="38091152"/>
<keyword evidence="9 18" id="KW-0999">Mitochondrion inner membrane</keyword>
<keyword evidence="16 18" id="KW-0472">Membrane</keyword>
<protein>
    <recommendedName>
        <fullName evidence="5 18">NADH-ubiquinone oxidoreductase chain 2</fullName>
        <ecNumber evidence="4 18">7.1.1.2</ecNumber>
    </recommendedName>
</protein>
<evidence type="ECO:0000256" key="12">
    <source>
        <dbReference type="ARBA" id="ARBA00022989"/>
    </source>
</evidence>
<evidence type="ECO:0000256" key="6">
    <source>
        <dbReference type="ARBA" id="ARBA00022448"/>
    </source>
</evidence>
<dbReference type="GO" id="GO:0005743">
    <property type="term" value="C:mitochondrial inner membrane"/>
    <property type="evidence" value="ECO:0007669"/>
    <property type="project" value="UniProtKB-SubCell"/>
</dbReference>
<evidence type="ECO:0000256" key="3">
    <source>
        <dbReference type="ARBA" id="ARBA00007012"/>
    </source>
</evidence>
<accession>A0A386Q0J2</accession>
<feature type="transmembrane region" description="Helical" evidence="18">
    <location>
        <begin position="59"/>
        <end position="81"/>
    </location>
</feature>
<dbReference type="Pfam" id="PF00361">
    <property type="entry name" value="Proton_antipo_M"/>
    <property type="match status" value="2"/>
</dbReference>
<evidence type="ECO:0000256" key="2">
    <source>
        <dbReference type="ARBA" id="ARBA00004448"/>
    </source>
</evidence>
<feature type="transmembrane region" description="Helical" evidence="18">
    <location>
        <begin position="226"/>
        <end position="245"/>
    </location>
</feature>
<gene>
    <name evidence="20" type="primary">ND2</name>
</gene>
<comment type="subcellular location">
    <subcellularLocation>
        <location evidence="2 18">Mitochondrion inner membrane</location>
        <topology evidence="2 18">Multi-pass membrane protein</topology>
    </subcellularLocation>
</comment>
<evidence type="ECO:0000256" key="14">
    <source>
        <dbReference type="ARBA" id="ARBA00023075"/>
    </source>
</evidence>
<evidence type="ECO:0000256" key="11">
    <source>
        <dbReference type="ARBA" id="ARBA00022982"/>
    </source>
</evidence>
<feature type="transmembrane region" description="Helical" evidence="18">
    <location>
        <begin position="102"/>
        <end position="122"/>
    </location>
</feature>
<feature type="transmembrane region" description="Helical" evidence="18">
    <location>
        <begin position="298"/>
        <end position="320"/>
    </location>
</feature>
<feature type="transmembrane region" description="Helical" evidence="18">
    <location>
        <begin position="186"/>
        <end position="205"/>
    </location>
</feature>
<evidence type="ECO:0000256" key="7">
    <source>
        <dbReference type="ARBA" id="ARBA00022660"/>
    </source>
</evidence>
<keyword evidence="11 18" id="KW-0249">Electron transport</keyword>
<feature type="domain" description="NADH:quinone oxidoreductase/Mrp antiporter transmembrane" evidence="19">
    <location>
        <begin position="24"/>
        <end position="78"/>
    </location>
</feature>
<feature type="domain" description="NADH:quinone oxidoreductase/Mrp antiporter transmembrane" evidence="19">
    <location>
        <begin position="86"/>
        <end position="273"/>
    </location>
</feature>
<dbReference type="EC" id="7.1.1.2" evidence="4 18"/>
<evidence type="ECO:0000256" key="18">
    <source>
        <dbReference type="RuleBase" id="RU003403"/>
    </source>
</evidence>
<evidence type="ECO:0000256" key="1">
    <source>
        <dbReference type="ARBA" id="ARBA00003257"/>
    </source>
</evidence>
<dbReference type="PANTHER" id="PTHR46552:SF1">
    <property type="entry name" value="NADH-UBIQUINONE OXIDOREDUCTASE CHAIN 2"/>
    <property type="match status" value="1"/>
</dbReference>
<dbReference type="InterPro" id="IPR050175">
    <property type="entry name" value="Complex_I_Subunit_2"/>
</dbReference>
<geneLocation type="mitochondrion" evidence="20"/>
<keyword evidence="7 18" id="KW-0679">Respiratory chain</keyword>
<dbReference type="GO" id="GO:0008137">
    <property type="term" value="F:NADH dehydrogenase (ubiquinone) activity"/>
    <property type="evidence" value="ECO:0007669"/>
    <property type="project" value="UniProtKB-EC"/>
</dbReference>
<organism evidence="20">
    <name type="scientific">Populicerus populi</name>
    <dbReference type="NCBI Taxonomy" id="1863074"/>
    <lineage>
        <taxon>Eukaryota</taxon>
        <taxon>Metazoa</taxon>
        <taxon>Ecdysozoa</taxon>
        <taxon>Arthropoda</taxon>
        <taxon>Hexapoda</taxon>
        <taxon>Insecta</taxon>
        <taxon>Pterygota</taxon>
        <taxon>Neoptera</taxon>
        <taxon>Paraneoptera</taxon>
        <taxon>Hemiptera</taxon>
        <taxon>Auchenorrhyncha</taxon>
        <taxon>Membracoidea</taxon>
        <taxon>Cicadellidae</taxon>
        <taxon>Eurymelinae</taxon>
        <taxon>Idiocerini</taxon>
        <taxon>Populicerus</taxon>
    </lineage>
</organism>
<reference evidence="20" key="1">
    <citation type="journal article" date="2018" name="Int. J. Biol. Macromol.">
        <title>Characterization and phylogenetic implications of the complete mitochondrial genome of Idiocerinae (Hemiptera: Cicadellidae).</title>
        <authorList>
            <person name="Wang J.-J."/>
            <person name="Yang M.-F."/>
            <person name="Dai R.-H."/>
            <person name="Li H."/>
            <person name="Wang X.-Y."/>
        </authorList>
    </citation>
    <scope>NUCLEOTIDE SEQUENCE</scope>
</reference>
<dbReference type="PANTHER" id="PTHR46552">
    <property type="entry name" value="NADH-UBIQUINONE OXIDOREDUCTASE CHAIN 2"/>
    <property type="match status" value="1"/>
</dbReference>
<evidence type="ECO:0000256" key="10">
    <source>
        <dbReference type="ARBA" id="ARBA00022967"/>
    </source>
</evidence>
<dbReference type="InterPro" id="IPR001750">
    <property type="entry name" value="ND/Mrp_TM"/>
</dbReference>
<keyword evidence="14 18" id="KW-0830">Ubiquinone</keyword>
<comment type="function">
    <text evidence="18">Core subunit of the mitochondrial membrane respiratory chain NADH dehydrogenase (Complex I) which catalyzes electron transfer from NADH through the respiratory chain, using ubiquinone as an electron acceptor. Essential for the catalytic activity and assembly of complex I.</text>
</comment>
<evidence type="ECO:0000259" key="19">
    <source>
        <dbReference type="Pfam" id="PF00361"/>
    </source>
</evidence>
<dbReference type="PRINTS" id="PR01436">
    <property type="entry name" value="NADHDHGNASE2"/>
</dbReference>
<evidence type="ECO:0000256" key="4">
    <source>
        <dbReference type="ARBA" id="ARBA00012944"/>
    </source>
</evidence>
<keyword evidence="13 18" id="KW-0520">NAD</keyword>
<comment type="catalytic activity">
    <reaction evidence="17 18">
        <text>a ubiquinone + NADH + 5 H(+)(in) = a ubiquinol + NAD(+) + 4 H(+)(out)</text>
        <dbReference type="Rhea" id="RHEA:29091"/>
        <dbReference type="Rhea" id="RHEA-COMP:9565"/>
        <dbReference type="Rhea" id="RHEA-COMP:9566"/>
        <dbReference type="ChEBI" id="CHEBI:15378"/>
        <dbReference type="ChEBI" id="CHEBI:16389"/>
        <dbReference type="ChEBI" id="CHEBI:17976"/>
        <dbReference type="ChEBI" id="CHEBI:57540"/>
        <dbReference type="ChEBI" id="CHEBI:57945"/>
        <dbReference type="EC" id="7.1.1.2"/>
    </reaction>
</comment>
<evidence type="ECO:0000256" key="17">
    <source>
        <dbReference type="ARBA" id="ARBA00049551"/>
    </source>
</evidence>
<comment type="function">
    <text evidence="1">Core subunit of the mitochondrial membrane respiratory chain NADH dehydrogenase (Complex I) that is believed to belong to the minimal assembly required for catalysis. Complex I functions in the transfer of electrons from NADH to the respiratory chain. The immediate electron acceptor for the enzyme is believed to be ubiquinone.</text>
</comment>
<keyword evidence="12 18" id="KW-1133">Transmembrane helix</keyword>
<dbReference type="EMBL" id="MH492318">
    <property type="protein sequence ID" value="AYE40958.1"/>
    <property type="molecule type" value="Genomic_DNA"/>
</dbReference>
<evidence type="ECO:0000256" key="13">
    <source>
        <dbReference type="ARBA" id="ARBA00023027"/>
    </source>
</evidence>
<sequence>MMTNSTTILFYSNMLLGVMLSLSSNNWMMVWVGLEISLMSIIPLMISNLSVSSECAMKYFIIQSMSSSIFILGMIFMLMGVSINYEIIITLSMTMKMGVAPFHSWVLSIVEGLNYMVMFNMFTTMKVVPMMIIMNMNLNLNLIIILSLLIGSISGLSQNSVRKVLTYSSVFNMSFMLYSIKNLSLWMMYLCLYSINLFMLITVLMMNNINYMNQLIINKFELSLKLTIWILMLSSGGMPPMMGFMGKLVVIESSIYFNDWLITIIMILTSLLTMFYYNRLSFISMSISSFMVKWKIEYISWLNLNILTINLMIMPFIILLKYLS</sequence>
<evidence type="ECO:0000256" key="16">
    <source>
        <dbReference type="ARBA" id="ARBA00023136"/>
    </source>
</evidence>
<keyword evidence="8 18" id="KW-0812">Transmembrane</keyword>
<dbReference type="AlphaFoldDB" id="A0A386Q0J2"/>
<evidence type="ECO:0000256" key="5">
    <source>
        <dbReference type="ARBA" id="ARBA00021008"/>
    </source>
</evidence>
<feature type="transmembrane region" description="Helical" evidence="18">
    <location>
        <begin position="128"/>
        <end position="152"/>
    </location>
</feature>
<dbReference type="GO" id="GO:0006120">
    <property type="term" value="P:mitochondrial electron transport, NADH to ubiquinone"/>
    <property type="evidence" value="ECO:0007669"/>
    <property type="project" value="InterPro"/>
</dbReference>
<evidence type="ECO:0000256" key="15">
    <source>
        <dbReference type="ARBA" id="ARBA00023128"/>
    </source>
</evidence>
<proteinExistence type="inferred from homology"/>
<keyword evidence="10 18" id="KW-1278">Translocase</keyword>
<feature type="transmembrane region" description="Helical" evidence="18">
    <location>
        <begin position="257"/>
        <end position="277"/>
    </location>
</feature>